<reference evidence="1" key="1">
    <citation type="submission" date="2020-10" db="EMBL/GenBank/DDBJ databases">
        <authorList>
            <person name="Gilroy R."/>
        </authorList>
    </citation>
    <scope>NUCLEOTIDE SEQUENCE</scope>
    <source>
        <strain evidence="1">CHK180-2868</strain>
    </source>
</reference>
<dbReference type="NCBIfam" id="NF045597">
    <property type="entry name" value="TudS_rel_CD3072"/>
    <property type="match status" value="1"/>
</dbReference>
<dbReference type="Proteomes" id="UP000824250">
    <property type="component" value="Unassembled WGS sequence"/>
</dbReference>
<dbReference type="AlphaFoldDB" id="A0A9D1A6N8"/>
<comment type="caution">
    <text evidence="1">The sequence shown here is derived from an EMBL/GenBank/DDBJ whole genome shotgun (WGS) entry which is preliminary data.</text>
</comment>
<dbReference type="InterPro" id="IPR054648">
    <property type="entry name" value="TudS-rel"/>
</dbReference>
<protein>
    <recommendedName>
        <fullName evidence="3">DUF523 domain-containing protein</fullName>
    </recommendedName>
</protein>
<evidence type="ECO:0008006" key="3">
    <source>
        <dbReference type="Google" id="ProtNLM"/>
    </source>
</evidence>
<sequence length="195" mass="21897">MKRILMVSHCLLNTASKVERYKEPSIQAEECLRKEVLRKAIEEGVQLIQLPCPEFIMYGAKRWGHTFEQFNNPFYRQKCREILMPLMLELKEYAAQDDVCLLGVLGIDGSPSCGVKYTCRGPWGGEFSGRNVEPVLKQAGLAEGPGVLMEVLMEMLEENGLKLPVEGLFAKEPERALRLIAGEQPGGLVGEQRED</sequence>
<dbReference type="EMBL" id="DVGC01000042">
    <property type="protein sequence ID" value="HIR05828.1"/>
    <property type="molecule type" value="Genomic_DNA"/>
</dbReference>
<evidence type="ECO:0000313" key="2">
    <source>
        <dbReference type="Proteomes" id="UP000824250"/>
    </source>
</evidence>
<evidence type="ECO:0000313" key="1">
    <source>
        <dbReference type="EMBL" id="HIR05828.1"/>
    </source>
</evidence>
<organism evidence="1 2">
    <name type="scientific">Candidatus Copromonas faecavium</name>
    <name type="common">nom. illeg.</name>
    <dbReference type="NCBI Taxonomy" id="2840740"/>
    <lineage>
        <taxon>Bacteria</taxon>
        <taxon>Bacillati</taxon>
        <taxon>Bacillota</taxon>
        <taxon>Clostridia</taxon>
        <taxon>Lachnospirales</taxon>
        <taxon>Lachnospiraceae</taxon>
        <taxon>Candidatus Copromonas (nom. illeg.)</taxon>
    </lineage>
</organism>
<reference evidence="1" key="2">
    <citation type="journal article" date="2021" name="PeerJ">
        <title>Extensive microbial diversity within the chicken gut microbiome revealed by metagenomics and culture.</title>
        <authorList>
            <person name="Gilroy R."/>
            <person name="Ravi A."/>
            <person name="Getino M."/>
            <person name="Pursley I."/>
            <person name="Horton D.L."/>
            <person name="Alikhan N.F."/>
            <person name="Baker D."/>
            <person name="Gharbi K."/>
            <person name="Hall N."/>
            <person name="Watson M."/>
            <person name="Adriaenssens E.M."/>
            <person name="Foster-Nyarko E."/>
            <person name="Jarju S."/>
            <person name="Secka A."/>
            <person name="Antonio M."/>
            <person name="Oren A."/>
            <person name="Chaudhuri R.R."/>
            <person name="La Ragione R."/>
            <person name="Hildebrand F."/>
            <person name="Pallen M.J."/>
        </authorList>
    </citation>
    <scope>NUCLEOTIDE SEQUENCE</scope>
    <source>
        <strain evidence="1">CHK180-2868</strain>
    </source>
</reference>
<gene>
    <name evidence="1" type="ORF">IAB28_07675</name>
</gene>
<name>A0A9D1A6N8_9FIRM</name>
<proteinExistence type="predicted"/>
<accession>A0A9D1A6N8</accession>